<gene>
    <name evidence="1" type="ORF">GUJ93_ZPchr0007g5104</name>
</gene>
<dbReference type="EMBL" id="JAAALK010000282">
    <property type="protein sequence ID" value="KAG8079004.1"/>
    <property type="molecule type" value="Genomic_DNA"/>
</dbReference>
<keyword evidence="2" id="KW-1185">Reference proteome</keyword>
<protein>
    <submittedName>
        <fullName evidence="1">Uncharacterized protein</fullName>
    </submittedName>
</protein>
<name>A0A8J5T3S6_ZIZPA</name>
<evidence type="ECO:0000313" key="1">
    <source>
        <dbReference type="EMBL" id="KAG8079004.1"/>
    </source>
</evidence>
<proteinExistence type="predicted"/>
<sequence length="124" mass="14053">MMSSLPRRARGGGGDFAFRFAMDSGSDAAAGVSCSASGRRFSRLARRRRWWRTRKPARRWRRRWIDAGRPAAGGGVRHGLGFPVREINRDSRSTQLAGVRRDDVRPIYRNLESVCRVCYCSNPP</sequence>
<dbReference type="AlphaFoldDB" id="A0A8J5T3S6"/>
<organism evidence="1 2">
    <name type="scientific">Zizania palustris</name>
    <name type="common">Northern wild rice</name>
    <dbReference type="NCBI Taxonomy" id="103762"/>
    <lineage>
        <taxon>Eukaryota</taxon>
        <taxon>Viridiplantae</taxon>
        <taxon>Streptophyta</taxon>
        <taxon>Embryophyta</taxon>
        <taxon>Tracheophyta</taxon>
        <taxon>Spermatophyta</taxon>
        <taxon>Magnoliopsida</taxon>
        <taxon>Liliopsida</taxon>
        <taxon>Poales</taxon>
        <taxon>Poaceae</taxon>
        <taxon>BOP clade</taxon>
        <taxon>Oryzoideae</taxon>
        <taxon>Oryzeae</taxon>
        <taxon>Zizaniinae</taxon>
        <taxon>Zizania</taxon>
    </lineage>
</organism>
<reference evidence="1" key="2">
    <citation type="submission" date="2021-02" db="EMBL/GenBank/DDBJ databases">
        <authorList>
            <person name="Kimball J.A."/>
            <person name="Haas M.W."/>
            <person name="Macchietto M."/>
            <person name="Kono T."/>
            <person name="Duquette J."/>
            <person name="Shao M."/>
        </authorList>
    </citation>
    <scope>NUCLEOTIDE SEQUENCE</scope>
    <source>
        <tissue evidence="1">Fresh leaf tissue</tissue>
    </source>
</reference>
<reference evidence="1" key="1">
    <citation type="journal article" date="2021" name="bioRxiv">
        <title>Whole Genome Assembly and Annotation of Northern Wild Rice, Zizania palustris L., Supports a Whole Genome Duplication in the Zizania Genus.</title>
        <authorList>
            <person name="Haas M."/>
            <person name="Kono T."/>
            <person name="Macchietto M."/>
            <person name="Millas R."/>
            <person name="McGilp L."/>
            <person name="Shao M."/>
            <person name="Duquette J."/>
            <person name="Hirsch C.N."/>
            <person name="Kimball J."/>
        </authorList>
    </citation>
    <scope>NUCLEOTIDE SEQUENCE</scope>
    <source>
        <tissue evidence="1">Fresh leaf tissue</tissue>
    </source>
</reference>
<dbReference type="Proteomes" id="UP000729402">
    <property type="component" value="Unassembled WGS sequence"/>
</dbReference>
<comment type="caution">
    <text evidence="1">The sequence shown here is derived from an EMBL/GenBank/DDBJ whole genome shotgun (WGS) entry which is preliminary data.</text>
</comment>
<evidence type="ECO:0000313" key="2">
    <source>
        <dbReference type="Proteomes" id="UP000729402"/>
    </source>
</evidence>
<accession>A0A8J5T3S6</accession>